<dbReference type="GO" id="GO:0046872">
    <property type="term" value="F:metal ion binding"/>
    <property type="evidence" value="ECO:0007669"/>
    <property type="project" value="UniProtKB-KW"/>
</dbReference>
<evidence type="ECO:0000256" key="7">
    <source>
        <dbReference type="PIRSR" id="PIRSR604808-3"/>
    </source>
</evidence>
<keyword evidence="4 6" id="KW-0460">Magnesium</keyword>
<feature type="binding site" evidence="6">
    <location>
        <position position="7"/>
    </location>
    <ligand>
        <name>Mg(2+)</name>
        <dbReference type="ChEBI" id="CHEBI:18420"/>
        <label>1</label>
    </ligand>
</feature>
<dbReference type="InterPro" id="IPR005135">
    <property type="entry name" value="Endo/exonuclease/phosphatase"/>
</dbReference>
<feature type="binding site" evidence="6">
    <location>
        <position position="258"/>
    </location>
    <ligand>
        <name>Mg(2+)</name>
        <dbReference type="ChEBI" id="CHEBI:18420"/>
        <label>1</label>
    </ligand>
</feature>
<dbReference type="EC" id="3.1.11.2" evidence="9"/>
<evidence type="ECO:0000259" key="8">
    <source>
        <dbReference type="Pfam" id="PF03372"/>
    </source>
</evidence>
<feature type="binding site" evidence="6">
    <location>
        <position position="257"/>
    </location>
    <ligand>
        <name>Mg(2+)</name>
        <dbReference type="ChEBI" id="CHEBI:18420"/>
        <label>1</label>
    </ligand>
</feature>
<dbReference type="EMBL" id="VAPN01000012">
    <property type="protein sequence ID" value="TLR79238.1"/>
    <property type="molecule type" value="Genomic_DNA"/>
</dbReference>
<dbReference type="AlphaFoldDB" id="A0AB74KKX4"/>
<evidence type="ECO:0000256" key="3">
    <source>
        <dbReference type="ARBA" id="ARBA00022801"/>
    </source>
</evidence>
<feature type="site" description="Transition state stabilizer" evidence="7">
    <location>
        <position position="146"/>
    </location>
</feature>
<dbReference type="NCBIfam" id="TIGR00633">
    <property type="entry name" value="xth"/>
    <property type="match status" value="2"/>
</dbReference>
<feature type="site" description="Important for catalytic activity" evidence="7">
    <location>
        <position position="232"/>
    </location>
</feature>
<reference evidence="9 10" key="1">
    <citation type="submission" date="2018-11" db="EMBL/GenBank/DDBJ databases">
        <title>The project aimed at sequencing of H. pylori N6 laboratory stock and two of its isogenic mutants deficient in activity of a serine protease HtrA in order to find the possible suppressor mutations.</title>
        <authorList>
            <person name="Strapagiel D."/>
            <person name="Lach J."/>
            <person name="Zarzecka U."/>
            <person name="Backert S."/>
            <person name="Pawlik A."/>
        </authorList>
    </citation>
    <scope>NUCLEOTIDE SEQUENCE [LARGE SCALE GENOMIC DNA]</scope>
    <source>
        <strain evidence="9 10">N6</strain>
    </source>
</reference>
<dbReference type="GO" id="GO:0006284">
    <property type="term" value="P:base-excision repair"/>
    <property type="evidence" value="ECO:0007669"/>
    <property type="project" value="TreeGrafter"/>
</dbReference>
<feature type="site" description="Interaction with DNA substrate" evidence="7">
    <location>
        <position position="258"/>
    </location>
</feature>
<dbReference type="PROSITE" id="PS51435">
    <property type="entry name" value="AP_NUCLEASE_F1_4"/>
    <property type="match status" value="1"/>
</dbReference>
<dbReference type="PANTHER" id="PTHR22748">
    <property type="entry name" value="AP ENDONUCLEASE"/>
    <property type="match status" value="1"/>
</dbReference>
<evidence type="ECO:0000313" key="10">
    <source>
        <dbReference type="Proteomes" id="UP000306692"/>
    </source>
</evidence>
<dbReference type="SUPFAM" id="SSF56219">
    <property type="entry name" value="DNase I-like"/>
    <property type="match status" value="1"/>
</dbReference>
<evidence type="ECO:0000256" key="4">
    <source>
        <dbReference type="ARBA" id="ARBA00022842"/>
    </source>
</evidence>
<feature type="binding site" evidence="6">
    <location>
        <position position="144"/>
    </location>
    <ligand>
        <name>Mg(2+)</name>
        <dbReference type="ChEBI" id="CHEBI:18420"/>
        <label>1</label>
    </ligand>
</feature>
<keyword evidence="6" id="KW-0464">Manganese</keyword>
<dbReference type="Gene3D" id="3.60.10.10">
    <property type="entry name" value="Endonuclease/exonuclease/phosphatase"/>
    <property type="match status" value="1"/>
</dbReference>
<dbReference type="GO" id="GO:0003906">
    <property type="term" value="F:DNA-(apurinic or apyrimidinic site) endonuclease activity"/>
    <property type="evidence" value="ECO:0007669"/>
    <property type="project" value="TreeGrafter"/>
</dbReference>
<accession>A0AB74KKX4</accession>
<protein>
    <submittedName>
        <fullName evidence="9">Exodeoxyribonuclease III</fullName>
        <ecNumber evidence="9">3.1.11.2</ecNumber>
    </submittedName>
</protein>
<feature type="binding site" evidence="6">
    <location>
        <position position="146"/>
    </location>
    <ligand>
        <name>Mg(2+)</name>
        <dbReference type="ChEBI" id="CHEBI:18420"/>
        <label>1</label>
    </ligand>
</feature>
<dbReference type="InterPro" id="IPR004808">
    <property type="entry name" value="AP_endonuc_1"/>
</dbReference>
<sequence length="266" mass="31017">MKLISWNVNGLRACMTKGFMDFFNSVDADVFCIQESKMQQEQNTFEFKGYFDFWNCAIKKGYSGVVTFTKKEPLSVSYGINIEEHDKEGRVITCEFESFYLVNVYTPNSQQALSRLSYRMSWEVEFKKFLKALELKKPVIVCGDLNVAHNEIDLENPKTNRKNAGFSDEERGKFSELLNAGFSDEERGKFSELLNAGFIDTFRYFYPNKEKAYTWWSYMQQARDKDIGWRIDYFLCSNPLKTRLKDALIYKDILGSDHCPVGLELV</sequence>
<comment type="similarity">
    <text evidence="1">Belongs to the DNA repair enzymes AP/ExoA family.</text>
</comment>
<proteinExistence type="inferred from homology"/>
<dbReference type="GO" id="GO:0008081">
    <property type="term" value="F:phosphoric diester hydrolase activity"/>
    <property type="evidence" value="ECO:0007669"/>
    <property type="project" value="TreeGrafter"/>
</dbReference>
<dbReference type="CDD" id="cd09087">
    <property type="entry name" value="Ape1-like_AP-endo"/>
    <property type="match status" value="1"/>
</dbReference>
<evidence type="ECO:0000256" key="6">
    <source>
        <dbReference type="PIRSR" id="PIRSR604808-2"/>
    </source>
</evidence>
<dbReference type="RefSeq" id="WP_138101566.1">
    <property type="nucleotide sequence ID" value="NZ_VAPN01000012.1"/>
</dbReference>
<comment type="cofactor">
    <cofactor evidence="6">
        <name>Mg(2+)</name>
        <dbReference type="ChEBI" id="CHEBI:18420"/>
    </cofactor>
    <cofactor evidence="6">
        <name>Mn(2+)</name>
        <dbReference type="ChEBI" id="CHEBI:29035"/>
    </cofactor>
    <text evidence="6">Probably binds two magnesium or manganese ions per subunit.</text>
</comment>
<feature type="active site" description="Proton donor/acceptor" evidence="5">
    <location>
        <position position="144"/>
    </location>
</feature>
<comment type="caution">
    <text evidence="9">The sequence shown here is derived from an EMBL/GenBank/DDBJ whole genome shotgun (WGS) entry which is preliminary data.</text>
</comment>
<dbReference type="InterPro" id="IPR036691">
    <property type="entry name" value="Endo/exonu/phosph_ase_sf"/>
</dbReference>
<dbReference type="PROSITE" id="PS00726">
    <property type="entry name" value="AP_NUCLEASE_F1_1"/>
    <property type="match status" value="1"/>
</dbReference>
<evidence type="ECO:0000256" key="1">
    <source>
        <dbReference type="ARBA" id="ARBA00007092"/>
    </source>
</evidence>
<name>A0AB74KKX4_HELPX</name>
<feature type="domain" description="Endonuclease/exonuclease/phosphatase" evidence="8">
    <location>
        <begin position="4"/>
        <end position="258"/>
    </location>
</feature>
<evidence type="ECO:0000256" key="2">
    <source>
        <dbReference type="ARBA" id="ARBA00022723"/>
    </source>
</evidence>
<gene>
    <name evidence="9" type="primary">xth</name>
    <name evidence="9" type="ORF">EGM89_07915</name>
</gene>
<dbReference type="InterPro" id="IPR020847">
    <property type="entry name" value="AP_endonuclease_F1_BS"/>
</dbReference>
<evidence type="ECO:0000256" key="5">
    <source>
        <dbReference type="PIRSR" id="PIRSR604808-1"/>
    </source>
</evidence>
<dbReference type="NCBIfam" id="TIGR00195">
    <property type="entry name" value="exoDNase_III"/>
    <property type="match status" value="1"/>
</dbReference>
<evidence type="ECO:0000313" key="9">
    <source>
        <dbReference type="EMBL" id="TLR79238.1"/>
    </source>
</evidence>
<organism evidence="9 10">
    <name type="scientific">Helicobacter pylori</name>
    <name type="common">Campylobacter pylori</name>
    <dbReference type="NCBI Taxonomy" id="210"/>
    <lineage>
        <taxon>Bacteria</taxon>
        <taxon>Pseudomonadati</taxon>
        <taxon>Campylobacterota</taxon>
        <taxon>Epsilonproteobacteria</taxon>
        <taxon>Campylobacterales</taxon>
        <taxon>Helicobacteraceae</taxon>
        <taxon>Helicobacter</taxon>
    </lineage>
</organism>
<dbReference type="Pfam" id="PF03372">
    <property type="entry name" value="Exo_endo_phos"/>
    <property type="match status" value="1"/>
</dbReference>
<dbReference type="Proteomes" id="UP000306692">
    <property type="component" value="Unassembled WGS sequence"/>
</dbReference>
<feature type="binding site" evidence="6">
    <location>
        <position position="35"/>
    </location>
    <ligand>
        <name>Mg(2+)</name>
        <dbReference type="ChEBI" id="CHEBI:18420"/>
        <label>1</label>
    </ligand>
</feature>
<feature type="active site" evidence="5">
    <location>
        <position position="105"/>
    </location>
</feature>
<dbReference type="GO" id="GO:0008311">
    <property type="term" value="F:double-stranded DNA 3'-5' DNA exonuclease activity"/>
    <property type="evidence" value="ECO:0007669"/>
    <property type="project" value="UniProtKB-EC"/>
</dbReference>
<keyword evidence="3 9" id="KW-0378">Hydrolase</keyword>
<feature type="active site" description="Proton acceptor" evidence="5">
    <location>
        <position position="258"/>
    </location>
</feature>
<dbReference type="GO" id="GO:0003677">
    <property type="term" value="F:DNA binding"/>
    <property type="evidence" value="ECO:0007669"/>
    <property type="project" value="InterPro"/>
</dbReference>
<dbReference type="PANTHER" id="PTHR22748:SF6">
    <property type="entry name" value="DNA-(APURINIC OR APYRIMIDINIC SITE) ENDONUCLEASE"/>
    <property type="match status" value="1"/>
</dbReference>
<keyword evidence="2 6" id="KW-0479">Metal-binding</keyword>